<proteinExistence type="predicted"/>
<dbReference type="PANTHER" id="PTHR31964">
    <property type="entry name" value="ADENINE NUCLEOTIDE ALPHA HYDROLASES-LIKE SUPERFAMILY PROTEIN"/>
    <property type="match status" value="1"/>
</dbReference>
<reference evidence="3 4" key="1">
    <citation type="journal article" date="2021" name="Nat. Plants">
        <title>The Taxus genome provides insights into paclitaxel biosynthesis.</title>
        <authorList>
            <person name="Xiong X."/>
            <person name="Gou J."/>
            <person name="Liao Q."/>
            <person name="Li Y."/>
            <person name="Zhou Q."/>
            <person name="Bi G."/>
            <person name="Li C."/>
            <person name="Du R."/>
            <person name="Wang X."/>
            <person name="Sun T."/>
            <person name="Guo L."/>
            <person name="Liang H."/>
            <person name="Lu P."/>
            <person name="Wu Y."/>
            <person name="Zhang Z."/>
            <person name="Ro D.K."/>
            <person name="Shang Y."/>
            <person name="Huang S."/>
            <person name="Yan J."/>
        </authorList>
    </citation>
    <scope>NUCLEOTIDE SEQUENCE [LARGE SCALE GENOMIC DNA]</scope>
    <source>
        <strain evidence="3">Ta-2019</strain>
    </source>
</reference>
<dbReference type="InterPro" id="IPR006016">
    <property type="entry name" value="UspA"/>
</dbReference>
<accession>A0AA38GU26</accession>
<dbReference type="SUPFAM" id="SSF52402">
    <property type="entry name" value="Adenine nucleotide alpha hydrolases-like"/>
    <property type="match status" value="1"/>
</dbReference>
<dbReference type="Pfam" id="PF00582">
    <property type="entry name" value="Usp"/>
    <property type="match status" value="1"/>
</dbReference>
<feature type="domain" description="UspA" evidence="2">
    <location>
        <begin position="53"/>
        <end position="176"/>
    </location>
</feature>
<evidence type="ECO:0000313" key="3">
    <source>
        <dbReference type="EMBL" id="KAH9329041.1"/>
    </source>
</evidence>
<evidence type="ECO:0000313" key="4">
    <source>
        <dbReference type="Proteomes" id="UP000824469"/>
    </source>
</evidence>
<gene>
    <name evidence="3" type="ORF">KI387_001149</name>
</gene>
<dbReference type="Gene3D" id="3.40.50.620">
    <property type="entry name" value="HUPs"/>
    <property type="match status" value="1"/>
</dbReference>
<sequence length="178" mass="19996">MANQIQENSILEEEGELIGTRIREESEREEERATEIQEESAMGKEKLAIHTVNIVVAVNESQESLRACKWACKHFLADHTNMGQSYNFTLVYVQPPVCVSSGPAYIFSGEVVHMLEHEEVRNTQKILKRAMDICNYYNVKAKTLVVTGGNAKEKICEVAQKKGAHFLVMGSRGHGPFI</sequence>
<dbReference type="EMBL" id="JAHRHJ020000001">
    <property type="protein sequence ID" value="KAH9329041.1"/>
    <property type="molecule type" value="Genomic_DNA"/>
</dbReference>
<organism evidence="3 4">
    <name type="scientific">Taxus chinensis</name>
    <name type="common">Chinese yew</name>
    <name type="synonym">Taxus wallichiana var. chinensis</name>
    <dbReference type="NCBI Taxonomy" id="29808"/>
    <lineage>
        <taxon>Eukaryota</taxon>
        <taxon>Viridiplantae</taxon>
        <taxon>Streptophyta</taxon>
        <taxon>Embryophyta</taxon>
        <taxon>Tracheophyta</taxon>
        <taxon>Spermatophyta</taxon>
        <taxon>Pinopsida</taxon>
        <taxon>Pinidae</taxon>
        <taxon>Conifers II</taxon>
        <taxon>Cupressales</taxon>
        <taxon>Taxaceae</taxon>
        <taxon>Taxus</taxon>
    </lineage>
</organism>
<dbReference type="AlphaFoldDB" id="A0AA38GU26"/>
<dbReference type="OMA" id="ACKWACK"/>
<evidence type="ECO:0000256" key="1">
    <source>
        <dbReference type="SAM" id="MobiDB-lite"/>
    </source>
</evidence>
<keyword evidence="4" id="KW-1185">Reference proteome</keyword>
<comment type="caution">
    <text evidence="3">The sequence shown here is derived from an EMBL/GenBank/DDBJ whole genome shotgun (WGS) entry which is preliminary data.</text>
</comment>
<dbReference type="Proteomes" id="UP000824469">
    <property type="component" value="Unassembled WGS sequence"/>
</dbReference>
<name>A0AA38GU26_TAXCH</name>
<feature type="non-terminal residue" evidence="3">
    <location>
        <position position="1"/>
    </location>
</feature>
<evidence type="ECO:0000259" key="2">
    <source>
        <dbReference type="Pfam" id="PF00582"/>
    </source>
</evidence>
<dbReference type="CDD" id="cd23659">
    <property type="entry name" value="USP_At3g01520-like"/>
    <property type="match status" value="1"/>
</dbReference>
<protein>
    <recommendedName>
        <fullName evidence="2">UspA domain-containing protein</fullName>
    </recommendedName>
</protein>
<dbReference type="InterPro" id="IPR014729">
    <property type="entry name" value="Rossmann-like_a/b/a_fold"/>
</dbReference>
<dbReference type="PANTHER" id="PTHR31964:SF113">
    <property type="entry name" value="USPA DOMAIN-CONTAINING PROTEIN"/>
    <property type="match status" value="1"/>
</dbReference>
<feature type="region of interest" description="Disordered" evidence="1">
    <location>
        <begin position="20"/>
        <end position="40"/>
    </location>
</feature>
<feature type="compositionally biased region" description="Basic and acidic residues" evidence="1">
    <location>
        <begin position="21"/>
        <end position="40"/>
    </location>
</feature>